<accession>A0A9E2KD75</accession>
<keyword evidence="1" id="KW-0969">Cilium</keyword>
<protein>
    <submittedName>
        <fullName evidence="1">Flagellin lysine-N-methylase</fullName>
        <ecNumber evidence="1">2.1.1.-</ecNumber>
    </submittedName>
</protein>
<comment type="caution">
    <text evidence="1">The sequence shown here is derived from an EMBL/GenBank/DDBJ whole genome shotgun (WGS) entry which is preliminary data.</text>
</comment>
<proteinExistence type="predicted"/>
<reference evidence="1" key="1">
    <citation type="journal article" date="2021" name="PeerJ">
        <title>Extensive microbial diversity within the chicken gut microbiome revealed by metagenomics and culture.</title>
        <authorList>
            <person name="Gilroy R."/>
            <person name="Ravi A."/>
            <person name="Getino M."/>
            <person name="Pursley I."/>
            <person name="Horton D.L."/>
            <person name="Alikhan N.F."/>
            <person name="Baker D."/>
            <person name="Gharbi K."/>
            <person name="Hall N."/>
            <person name="Watson M."/>
            <person name="Adriaenssens E.M."/>
            <person name="Foster-Nyarko E."/>
            <person name="Jarju S."/>
            <person name="Secka A."/>
            <person name="Antonio M."/>
            <person name="Oren A."/>
            <person name="Chaudhuri R.R."/>
            <person name="La Ragione R."/>
            <person name="Hildebrand F."/>
            <person name="Pallen M.J."/>
        </authorList>
    </citation>
    <scope>NUCLEOTIDE SEQUENCE</scope>
    <source>
        <strain evidence="1">B5-657</strain>
    </source>
</reference>
<keyword evidence="1" id="KW-0808">Transferase</keyword>
<dbReference type="GO" id="GO:0008168">
    <property type="term" value="F:methyltransferase activity"/>
    <property type="evidence" value="ECO:0007669"/>
    <property type="project" value="UniProtKB-KW"/>
</dbReference>
<name>A0A9E2KD75_9FIRM</name>
<dbReference type="Proteomes" id="UP000824229">
    <property type="component" value="Unassembled WGS sequence"/>
</dbReference>
<dbReference type="NCBIfam" id="NF038110">
    <property type="entry name" value="Lys_methyl_FliB"/>
    <property type="match status" value="1"/>
</dbReference>
<dbReference type="GO" id="GO:0032259">
    <property type="term" value="P:methylation"/>
    <property type="evidence" value="ECO:0007669"/>
    <property type="project" value="UniProtKB-KW"/>
</dbReference>
<keyword evidence="1" id="KW-0489">Methyltransferase</keyword>
<evidence type="ECO:0000313" key="2">
    <source>
        <dbReference type="Proteomes" id="UP000824229"/>
    </source>
</evidence>
<keyword evidence="1" id="KW-0966">Cell projection</keyword>
<dbReference type="EMBL" id="JAHLFQ010000150">
    <property type="protein sequence ID" value="MBU3804433.1"/>
    <property type="molecule type" value="Genomic_DNA"/>
</dbReference>
<dbReference type="EC" id="2.1.1.-" evidence="1"/>
<sequence>MKSTLIVPSYMQDFRCIASECEETCCAGWYIAIDEETYKKYKKVKAPEMKKRLEKELVVKKGQAGGSCAAKIKLKNNRCAFLDKDNLCDIYTQLGESYLSETCKVYPRNTNQIGDQVELSLALSCPEAARQILLRKEPIQFKEEALGKLPIVGAHLKINSRESKHFEDFIMPMRTTILEVLQNKQLTFEEKWQCLEGIMIKLNEFKLRHDIKKLQVFLKAMMNKEYLEYQTTPLSLESKKLLSSEGAACLLEALKKLRETKKWPSLRYASCYEKLLEGVGSTFDEIAYKQGEKRFETEFMKDFSYILENYFVNYVYERLVPVNQKTPLESFREMTLYLALLKLHLIGILSVNKQVEVEEIVTCIQSFTRVFDHNELYMQQIKKHMPR</sequence>
<dbReference type="Pfam" id="PF03692">
    <property type="entry name" value="CxxCxxCC"/>
    <property type="match status" value="1"/>
</dbReference>
<organism evidence="1 2">
    <name type="scientific">Candidatus Cellulosilyticum pullistercoris</name>
    <dbReference type="NCBI Taxonomy" id="2838521"/>
    <lineage>
        <taxon>Bacteria</taxon>
        <taxon>Bacillati</taxon>
        <taxon>Bacillota</taxon>
        <taxon>Clostridia</taxon>
        <taxon>Lachnospirales</taxon>
        <taxon>Cellulosilyticaceae</taxon>
        <taxon>Cellulosilyticum</taxon>
    </lineage>
</organism>
<gene>
    <name evidence="1" type="primary">fliB</name>
    <name evidence="1" type="ORF">H9872_06725</name>
</gene>
<evidence type="ECO:0000313" key="1">
    <source>
        <dbReference type="EMBL" id="MBU3804433.1"/>
    </source>
</evidence>
<keyword evidence="1" id="KW-0282">Flagellum</keyword>
<dbReference type="AlphaFoldDB" id="A0A9E2KD75"/>
<dbReference type="InterPro" id="IPR005358">
    <property type="entry name" value="Puta_zinc/iron-chelating_dom"/>
</dbReference>
<reference evidence="1" key="2">
    <citation type="submission" date="2021-04" db="EMBL/GenBank/DDBJ databases">
        <authorList>
            <person name="Gilroy R."/>
        </authorList>
    </citation>
    <scope>NUCLEOTIDE SEQUENCE</scope>
    <source>
        <strain evidence="1">B5-657</strain>
    </source>
</reference>